<dbReference type="Proteomes" id="UP000015106">
    <property type="component" value="Chromosome 5"/>
</dbReference>
<evidence type="ECO:0000313" key="4">
    <source>
        <dbReference type="Proteomes" id="UP000015106"/>
    </source>
</evidence>
<keyword evidence="1" id="KW-0472">Membrane</keyword>
<dbReference type="Gramene" id="TuG1812G0500001301.01.T02">
    <property type="protein sequence ID" value="TuG1812G0500001301.01.T02"/>
    <property type="gene ID" value="TuG1812G0500001301.01"/>
</dbReference>
<evidence type="ECO:0000313" key="3">
    <source>
        <dbReference type="EnsemblPlants" id="TuG1812G0500001301.01.T02"/>
    </source>
</evidence>
<protein>
    <submittedName>
        <fullName evidence="3">Uncharacterized protein</fullName>
    </submittedName>
</protein>
<evidence type="ECO:0000256" key="2">
    <source>
        <dbReference type="SAM" id="SignalP"/>
    </source>
</evidence>
<keyword evidence="4" id="KW-1185">Reference proteome</keyword>
<evidence type="ECO:0000256" key="1">
    <source>
        <dbReference type="SAM" id="Phobius"/>
    </source>
</evidence>
<dbReference type="AlphaFoldDB" id="A0A8R7QD70"/>
<feature type="transmembrane region" description="Helical" evidence="1">
    <location>
        <begin position="38"/>
        <end position="60"/>
    </location>
</feature>
<keyword evidence="1" id="KW-1133">Transmembrane helix</keyword>
<reference evidence="3" key="2">
    <citation type="submission" date="2018-03" db="EMBL/GenBank/DDBJ databases">
        <title>The Triticum urartu genome reveals the dynamic nature of wheat genome evolution.</title>
        <authorList>
            <person name="Ling H."/>
            <person name="Ma B."/>
            <person name="Shi X."/>
            <person name="Liu H."/>
            <person name="Dong L."/>
            <person name="Sun H."/>
            <person name="Cao Y."/>
            <person name="Gao Q."/>
            <person name="Zheng S."/>
            <person name="Li Y."/>
            <person name="Yu Y."/>
            <person name="Du H."/>
            <person name="Qi M."/>
            <person name="Li Y."/>
            <person name="Yu H."/>
            <person name="Cui Y."/>
            <person name="Wang N."/>
            <person name="Chen C."/>
            <person name="Wu H."/>
            <person name="Zhao Y."/>
            <person name="Zhang J."/>
            <person name="Li Y."/>
            <person name="Zhou W."/>
            <person name="Zhang B."/>
            <person name="Hu W."/>
            <person name="Eijk M."/>
            <person name="Tang J."/>
            <person name="Witsenboer H."/>
            <person name="Zhao S."/>
            <person name="Li Z."/>
            <person name="Zhang A."/>
            <person name="Wang D."/>
            <person name="Liang C."/>
        </authorList>
    </citation>
    <scope>NUCLEOTIDE SEQUENCE [LARGE SCALE GENOMIC DNA]</scope>
    <source>
        <strain evidence="3">cv. G1812</strain>
    </source>
</reference>
<reference evidence="4" key="1">
    <citation type="journal article" date="2013" name="Nature">
        <title>Draft genome of the wheat A-genome progenitor Triticum urartu.</title>
        <authorList>
            <person name="Ling H.Q."/>
            <person name="Zhao S."/>
            <person name="Liu D."/>
            <person name="Wang J."/>
            <person name="Sun H."/>
            <person name="Zhang C."/>
            <person name="Fan H."/>
            <person name="Li D."/>
            <person name="Dong L."/>
            <person name="Tao Y."/>
            <person name="Gao C."/>
            <person name="Wu H."/>
            <person name="Li Y."/>
            <person name="Cui Y."/>
            <person name="Guo X."/>
            <person name="Zheng S."/>
            <person name="Wang B."/>
            <person name="Yu K."/>
            <person name="Liang Q."/>
            <person name="Yang W."/>
            <person name="Lou X."/>
            <person name="Chen J."/>
            <person name="Feng M."/>
            <person name="Jian J."/>
            <person name="Zhang X."/>
            <person name="Luo G."/>
            <person name="Jiang Y."/>
            <person name="Liu J."/>
            <person name="Wang Z."/>
            <person name="Sha Y."/>
            <person name="Zhang B."/>
            <person name="Wu H."/>
            <person name="Tang D."/>
            <person name="Shen Q."/>
            <person name="Xue P."/>
            <person name="Zou S."/>
            <person name="Wang X."/>
            <person name="Liu X."/>
            <person name="Wang F."/>
            <person name="Yang Y."/>
            <person name="An X."/>
            <person name="Dong Z."/>
            <person name="Zhang K."/>
            <person name="Zhang X."/>
            <person name="Luo M.C."/>
            <person name="Dvorak J."/>
            <person name="Tong Y."/>
            <person name="Wang J."/>
            <person name="Yang H."/>
            <person name="Li Z."/>
            <person name="Wang D."/>
            <person name="Zhang A."/>
            <person name="Wang J."/>
        </authorList>
    </citation>
    <scope>NUCLEOTIDE SEQUENCE</scope>
    <source>
        <strain evidence="4">cv. G1812</strain>
    </source>
</reference>
<dbReference type="EnsemblPlants" id="TuG1812G0500001301.01.T02">
    <property type="protein sequence ID" value="TuG1812G0500001301.01.T02"/>
    <property type="gene ID" value="TuG1812G0500001301.01"/>
</dbReference>
<sequence>MAGSLFLILPMCIYASSTLTLLAPATEHPSAWCSSRFPSIFILYHPCMICFFHPTCTGIVQTGRWSINSARYWKLVLAFFSEILQVIVLMASGQVINSLGLPDFILSIHVLPSTFLQHRILLIYLLSTPWFFYLLLYSTD</sequence>
<feature type="chain" id="PRO_5035912986" evidence="2">
    <location>
        <begin position="16"/>
        <end position="140"/>
    </location>
</feature>
<reference evidence="3" key="3">
    <citation type="submission" date="2022-06" db="UniProtKB">
        <authorList>
            <consortium name="EnsemblPlants"/>
        </authorList>
    </citation>
    <scope>IDENTIFICATION</scope>
</reference>
<keyword evidence="1" id="KW-0812">Transmembrane</keyword>
<proteinExistence type="predicted"/>
<feature type="transmembrane region" description="Helical" evidence="1">
    <location>
        <begin position="72"/>
        <end position="96"/>
    </location>
</feature>
<feature type="transmembrane region" description="Helical" evidence="1">
    <location>
        <begin position="116"/>
        <end position="136"/>
    </location>
</feature>
<name>A0A8R7QD70_TRIUA</name>
<organism evidence="3 4">
    <name type="scientific">Triticum urartu</name>
    <name type="common">Red wild einkorn</name>
    <name type="synonym">Crithodium urartu</name>
    <dbReference type="NCBI Taxonomy" id="4572"/>
    <lineage>
        <taxon>Eukaryota</taxon>
        <taxon>Viridiplantae</taxon>
        <taxon>Streptophyta</taxon>
        <taxon>Embryophyta</taxon>
        <taxon>Tracheophyta</taxon>
        <taxon>Spermatophyta</taxon>
        <taxon>Magnoliopsida</taxon>
        <taxon>Liliopsida</taxon>
        <taxon>Poales</taxon>
        <taxon>Poaceae</taxon>
        <taxon>BOP clade</taxon>
        <taxon>Pooideae</taxon>
        <taxon>Triticodae</taxon>
        <taxon>Triticeae</taxon>
        <taxon>Triticinae</taxon>
        <taxon>Triticum</taxon>
    </lineage>
</organism>
<accession>A0A8R7QD70</accession>
<feature type="signal peptide" evidence="2">
    <location>
        <begin position="1"/>
        <end position="15"/>
    </location>
</feature>
<keyword evidence="2" id="KW-0732">Signal</keyword>